<evidence type="ECO:0000313" key="1">
    <source>
        <dbReference type="EMBL" id="MPA78500.1"/>
    </source>
</evidence>
<dbReference type="PANTHER" id="PTHR48435:SF1">
    <property type="entry name" value="POLYPROTEIN"/>
    <property type="match status" value="1"/>
</dbReference>
<name>A0A5B7CC79_DAVIN</name>
<gene>
    <name evidence="1" type="ORF">Din_047941</name>
</gene>
<dbReference type="AlphaFoldDB" id="A0A5B7CC79"/>
<organism evidence="1">
    <name type="scientific">Davidia involucrata</name>
    <name type="common">Dove tree</name>
    <dbReference type="NCBI Taxonomy" id="16924"/>
    <lineage>
        <taxon>Eukaryota</taxon>
        <taxon>Viridiplantae</taxon>
        <taxon>Streptophyta</taxon>
        <taxon>Embryophyta</taxon>
        <taxon>Tracheophyta</taxon>
        <taxon>Spermatophyta</taxon>
        <taxon>Magnoliopsida</taxon>
        <taxon>eudicotyledons</taxon>
        <taxon>Gunneridae</taxon>
        <taxon>Pentapetalae</taxon>
        <taxon>asterids</taxon>
        <taxon>Cornales</taxon>
        <taxon>Nyssaceae</taxon>
        <taxon>Davidia</taxon>
    </lineage>
</organism>
<proteinExistence type="predicted"/>
<sequence>MKQCGCNDDHIQITSASQVTTTYAATLHYQMAYRVQNHAFDLVLPTNTDEALLLSIDTPNHPSCISSSQTNTLKLSSPSFCLSHGSHYEKTHMVIKPVQSSDPRFFIRKDGSVEISFKKDDSAPLVFPTEINILGAVPIHSFTAEG</sequence>
<protein>
    <submittedName>
        <fullName evidence="1">Uncharacterized protein</fullName>
    </submittedName>
</protein>
<dbReference type="InterPro" id="IPR053098">
    <property type="entry name" value="Petuviruses_polyprotein"/>
</dbReference>
<reference evidence="1" key="1">
    <citation type="submission" date="2019-08" db="EMBL/GenBank/DDBJ databases">
        <title>Reference gene set and small RNA set construction with multiple tissues from Davidia involucrata Baill.</title>
        <authorList>
            <person name="Yang H."/>
            <person name="Zhou C."/>
            <person name="Li G."/>
            <person name="Wang J."/>
            <person name="Gao P."/>
            <person name="Wang M."/>
            <person name="Wang R."/>
            <person name="Zhao Y."/>
        </authorList>
    </citation>
    <scope>NUCLEOTIDE SEQUENCE</scope>
    <source>
        <tissue evidence="1">Mixed with DoveR01_LX</tissue>
    </source>
</reference>
<dbReference type="EMBL" id="GHES01047941">
    <property type="protein sequence ID" value="MPA78500.1"/>
    <property type="molecule type" value="Transcribed_RNA"/>
</dbReference>
<dbReference type="PANTHER" id="PTHR48435">
    <property type="entry name" value="POLYPROTEIN"/>
    <property type="match status" value="1"/>
</dbReference>
<accession>A0A5B7CC79</accession>